<dbReference type="PANTHER" id="PTHR43329">
    <property type="entry name" value="EPOXIDE HYDROLASE"/>
    <property type="match status" value="1"/>
</dbReference>
<reference evidence="3 4" key="1">
    <citation type="submission" date="2018-09" db="EMBL/GenBank/DDBJ databases">
        <title>YIM PH21274 draft genome.</title>
        <authorList>
            <person name="Miao C."/>
        </authorList>
    </citation>
    <scope>NUCLEOTIDE SEQUENCE [LARGE SCALE GENOMIC DNA]</scope>
    <source>
        <strain evidence="3 4">YIM PH 21724</strain>
    </source>
</reference>
<dbReference type="InterPro" id="IPR029058">
    <property type="entry name" value="AB_hydrolase_fold"/>
</dbReference>
<dbReference type="Pfam" id="PF00561">
    <property type="entry name" value="Abhydrolase_1"/>
    <property type="match status" value="1"/>
</dbReference>
<dbReference type="OrthoDB" id="2987348at2"/>
<evidence type="ECO:0000313" key="3">
    <source>
        <dbReference type="EMBL" id="RJO78953.1"/>
    </source>
</evidence>
<dbReference type="Proteomes" id="UP000266677">
    <property type="component" value="Unassembled WGS sequence"/>
</dbReference>
<evidence type="ECO:0000256" key="1">
    <source>
        <dbReference type="ARBA" id="ARBA00022801"/>
    </source>
</evidence>
<dbReference type="InterPro" id="IPR000639">
    <property type="entry name" value="Epox_hydrolase-like"/>
</dbReference>
<dbReference type="EMBL" id="QZFU01000011">
    <property type="protein sequence ID" value="RJO78953.1"/>
    <property type="molecule type" value="Genomic_DNA"/>
</dbReference>
<proteinExistence type="predicted"/>
<evidence type="ECO:0000259" key="2">
    <source>
        <dbReference type="Pfam" id="PF00561"/>
    </source>
</evidence>
<evidence type="ECO:0000313" key="4">
    <source>
        <dbReference type="Proteomes" id="UP000266677"/>
    </source>
</evidence>
<comment type="caution">
    <text evidence="3">The sequence shown here is derived from an EMBL/GenBank/DDBJ whole genome shotgun (WGS) entry which is preliminary data.</text>
</comment>
<organism evidence="3 4">
    <name type="scientific">Nocardia panacis</name>
    <dbReference type="NCBI Taxonomy" id="2340916"/>
    <lineage>
        <taxon>Bacteria</taxon>
        <taxon>Bacillati</taxon>
        <taxon>Actinomycetota</taxon>
        <taxon>Actinomycetes</taxon>
        <taxon>Mycobacteriales</taxon>
        <taxon>Nocardiaceae</taxon>
        <taxon>Nocardia</taxon>
    </lineage>
</organism>
<dbReference type="PRINTS" id="PR00111">
    <property type="entry name" value="ABHYDROLASE"/>
</dbReference>
<dbReference type="Gene3D" id="3.40.50.1820">
    <property type="entry name" value="alpha/beta hydrolase"/>
    <property type="match status" value="1"/>
</dbReference>
<dbReference type="AlphaFoldDB" id="A0A3A4KED6"/>
<name>A0A3A4KED6_9NOCA</name>
<protein>
    <submittedName>
        <fullName evidence="3">Alpha/beta hydrolase</fullName>
    </submittedName>
</protein>
<feature type="domain" description="AB hydrolase-1" evidence="2">
    <location>
        <begin position="22"/>
        <end position="255"/>
    </location>
</feature>
<dbReference type="GO" id="GO:0016787">
    <property type="term" value="F:hydrolase activity"/>
    <property type="evidence" value="ECO:0007669"/>
    <property type="project" value="UniProtKB-KW"/>
</dbReference>
<sequence length="273" mass="30192">MRHRLRVNDLTLSVQDEGQGRPVLLLHGFPDSADLWRHQIPRLTQAGFRVIAPDLRGFGQSDAPADVAAYKFRSVLADVLGVLDILSIDRIDIIGHDFGAALAWMAAMVAPHRVTSIAALSVGHPGAFADINLEQMQRSWYMFLLQSPSAERWLRRDNWLRLRTWLASSPDLNRYLDAFAAPGRFEAALSWYRANAVMPASGPSAYPEVSVPVLGVWGASDAMLAEEQMTGSATFVSGSWRYEQVPEAGHWLPLDCPNRLTELLLDFLAASAV</sequence>
<keyword evidence="1 3" id="KW-0378">Hydrolase</keyword>
<dbReference type="PRINTS" id="PR00412">
    <property type="entry name" value="EPOXHYDRLASE"/>
</dbReference>
<dbReference type="InterPro" id="IPR000073">
    <property type="entry name" value="AB_hydrolase_1"/>
</dbReference>
<dbReference type="SUPFAM" id="SSF53474">
    <property type="entry name" value="alpha/beta-Hydrolases"/>
    <property type="match status" value="1"/>
</dbReference>
<accession>A0A3A4KED6</accession>
<gene>
    <name evidence="3" type="ORF">D5S18_03695</name>
</gene>
<keyword evidence="4" id="KW-1185">Reference proteome</keyword>